<organism evidence="1 2">
    <name type="scientific">Kickxella alabastrina</name>
    <dbReference type="NCBI Taxonomy" id="61397"/>
    <lineage>
        <taxon>Eukaryota</taxon>
        <taxon>Fungi</taxon>
        <taxon>Fungi incertae sedis</taxon>
        <taxon>Zoopagomycota</taxon>
        <taxon>Kickxellomycotina</taxon>
        <taxon>Kickxellomycetes</taxon>
        <taxon>Kickxellales</taxon>
        <taxon>Kickxellaceae</taxon>
        <taxon>Kickxella</taxon>
    </lineage>
</organism>
<comment type="caution">
    <text evidence="1">The sequence shown here is derived from an EMBL/GenBank/DDBJ whole genome shotgun (WGS) entry which is preliminary data.</text>
</comment>
<sequence length="337" mass="36035">TIARKVRSALRQAATTPATATPVASTTSTAALTIASTTTSTVSRTTNLLRRACRAAFKSKSKADNNDKPSCTIYELQRAFAEERAARYVAEATLDEAEGALSELRMEYASQYAACFVAESNRAETDAVNSALRADIDALYAQLGESRGETIEIRRDTWARLEETEAFRALEEAGRIAAESACASMGVAVTNLESALSAPDATHTESMAALAEANHNAEREAEAARSEALELHAKLADTSRAASQLAAKSAIDQQQLADVNGQLDAAKQTNELLQDRVQELQRGAKKHVLDLDKIHSELLCLRKAVANYRVAAAGGHQMCIYCGTTLGAGTASELARR</sequence>
<name>A0ACC1IBX8_9FUNG</name>
<gene>
    <name evidence="1" type="ORF">LPJ66_006617</name>
</gene>
<evidence type="ECO:0000313" key="1">
    <source>
        <dbReference type="EMBL" id="KAJ1891982.1"/>
    </source>
</evidence>
<feature type="non-terminal residue" evidence="1">
    <location>
        <position position="1"/>
    </location>
</feature>
<reference evidence="1" key="1">
    <citation type="submission" date="2022-07" db="EMBL/GenBank/DDBJ databases">
        <title>Phylogenomic reconstructions and comparative analyses of Kickxellomycotina fungi.</title>
        <authorList>
            <person name="Reynolds N.K."/>
            <person name="Stajich J.E."/>
            <person name="Barry K."/>
            <person name="Grigoriev I.V."/>
            <person name="Crous P."/>
            <person name="Smith M.E."/>
        </authorList>
    </citation>
    <scope>NUCLEOTIDE SEQUENCE</scope>
    <source>
        <strain evidence="1">Benny 63K</strain>
    </source>
</reference>
<keyword evidence="2" id="KW-1185">Reference proteome</keyword>
<accession>A0ACC1IBX8</accession>
<dbReference type="Proteomes" id="UP001150581">
    <property type="component" value="Unassembled WGS sequence"/>
</dbReference>
<evidence type="ECO:0000313" key="2">
    <source>
        <dbReference type="Proteomes" id="UP001150581"/>
    </source>
</evidence>
<proteinExistence type="predicted"/>
<dbReference type="EMBL" id="JANBPG010001069">
    <property type="protein sequence ID" value="KAJ1891982.1"/>
    <property type="molecule type" value="Genomic_DNA"/>
</dbReference>
<protein>
    <submittedName>
        <fullName evidence="1">Uncharacterized protein</fullName>
    </submittedName>
</protein>